<accession>A0ABP7ZHH2</accession>
<gene>
    <name evidence="2" type="ORF">GCM10022416_59830</name>
</gene>
<organism evidence="2 3">
    <name type="scientific">Actinomadura keratinilytica</name>
    <dbReference type="NCBI Taxonomy" id="547461"/>
    <lineage>
        <taxon>Bacteria</taxon>
        <taxon>Bacillati</taxon>
        <taxon>Actinomycetota</taxon>
        <taxon>Actinomycetes</taxon>
        <taxon>Streptosporangiales</taxon>
        <taxon>Thermomonosporaceae</taxon>
        <taxon>Actinomadura</taxon>
    </lineage>
</organism>
<dbReference type="InterPro" id="IPR025669">
    <property type="entry name" value="AAA_dom"/>
</dbReference>
<dbReference type="EMBL" id="BAABDO010000164">
    <property type="protein sequence ID" value="GAA4158013.1"/>
    <property type="molecule type" value="Genomic_DNA"/>
</dbReference>
<dbReference type="InterPro" id="IPR050678">
    <property type="entry name" value="DNA_Partitioning_ATPase"/>
</dbReference>
<dbReference type="PANTHER" id="PTHR13696">
    <property type="entry name" value="P-LOOP CONTAINING NUCLEOSIDE TRIPHOSPHATE HYDROLASE"/>
    <property type="match status" value="1"/>
</dbReference>
<comment type="caution">
    <text evidence="2">The sequence shown here is derived from an EMBL/GenBank/DDBJ whole genome shotgun (WGS) entry which is preliminary data.</text>
</comment>
<name>A0ABP7ZHH2_9ACTN</name>
<dbReference type="Proteomes" id="UP001500266">
    <property type="component" value="Unassembled WGS sequence"/>
</dbReference>
<evidence type="ECO:0000313" key="2">
    <source>
        <dbReference type="EMBL" id="GAA4158013.1"/>
    </source>
</evidence>
<dbReference type="InterPro" id="IPR027417">
    <property type="entry name" value="P-loop_NTPase"/>
</dbReference>
<feature type="domain" description="AAA" evidence="1">
    <location>
        <begin position="120"/>
        <end position="304"/>
    </location>
</feature>
<proteinExistence type="predicted"/>
<dbReference type="CDD" id="cd02042">
    <property type="entry name" value="ParAB_family"/>
    <property type="match status" value="1"/>
</dbReference>
<dbReference type="PANTHER" id="PTHR13696:SF99">
    <property type="entry name" value="COBYRINIC ACID AC-DIAMIDE SYNTHASE"/>
    <property type="match status" value="1"/>
</dbReference>
<dbReference type="Gene3D" id="3.40.50.300">
    <property type="entry name" value="P-loop containing nucleotide triphosphate hydrolases"/>
    <property type="match status" value="1"/>
</dbReference>
<reference evidence="3" key="1">
    <citation type="journal article" date="2019" name="Int. J. Syst. Evol. Microbiol.">
        <title>The Global Catalogue of Microorganisms (GCM) 10K type strain sequencing project: providing services to taxonomists for standard genome sequencing and annotation.</title>
        <authorList>
            <consortium name="The Broad Institute Genomics Platform"/>
            <consortium name="The Broad Institute Genome Sequencing Center for Infectious Disease"/>
            <person name="Wu L."/>
            <person name="Ma J."/>
        </authorList>
    </citation>
    <scope>NUCLEOTIDE SEQUENCE [LARGE SCALE GENOMIC DNA]</scope>
    <source>
        <strain evidence="3">JCM 17316</strain>
    </source>
</reference>
<dbReference type="Pfam" id="PF13614">
    <property type="entry name" value="AAA_31"/>
    <property type="match status" value="1"/>
</dbReference>
<dbReference type="RefSeq" id="WP_345025127.1">
    <property type="nucleotide sequence ID" value="NZ_BAABDO010000164.1"/>
</dbReference>
<sequence length="378" mass="40983">MAGNNEREEREKVVSKLPSWLRQDLKVRAAELRMDIQDAVEAGIRAWLTAKTPPAEVDTSGAESFSTWLPPGLYDDDFKPACASRGVSYVQGLAQAVSLWLDSNPSPRAAVRQVPRRKVVGNQKGGVGKTAVSAGIAAAYAESGENVLVVDYDPQGHLTNQLGVSPIIAGEDSLARHMSGEPLGHIRDLVVRLDGFGGRLHVLPACADGFLLDVKLSQVRAREAALERALAPLEDDYDVIIIDCPPSLGLAMDAGLYYGRRRDGERPRSSGVLIPVQAEDSSADAFGMLMEQIADLQDDLQIQIDHLGIVVNLYDARRGFIATSSLSNWEKLGDPPVVAVIPDLKEQREAVRKHQPLLAYAPKSEQAAVMRELAKEIA</sequence>
<dbReference type="SUPFAM" id="SSF52540">
    <property type="entry name" value="P-loop containing nucleoside triphosphate hydrolases"/>
    <property type="match status" value="1"/>
</dbReference>
<evidence type="ECO:0000313" key="3">
    <source>
        <dbReference type="Proteomes" id="UP001500266"/>
    </source>
</evidence>
<keyword evidence="3" id="KW-1185">Reference proteome</keyword>
<evidence type="ECO:0000259" key="1">
    <source>
        <dbReference type="Pfam" id="PF13614"/>
    </source>
</evidence>
<protein>
    <submittedName>
        <fullName evidence="2">ParA family protein</fullName>
    </submittedName>
</protein>